<feature type="domain" description="HTH araC/xylS-type" evidence="4">
    <location>
        <begin position="11"/>
        <end position="109"/>
    </location>
</feature>
<organism evidence="5 6">
    <name type="scientific">Tenacibaculum platacis</name>
    <dbReference type="NCBI Taxonomy" id="3137852"/>
    <lineage>
        <taxon>Bacteria</taxon>
        <taxon>Pseudomonadati</taxon>
        <taxon>Bacteroidota</taxon>
        <taxon>Flavobacteriia</taxon>
        <taxon>Flavobacteriales</taxon>
        <taxon>Flavobacteriaceae</taxon>
        <taxon>Tenacibaculum</taxon>
    </lineage>
</organism>
<dbReference type="Gene3D" id="1.10.10.60">
    <property type="entry name" value="Homeodomain-like"/>
    <property type="match status" value="1"/>
</dbReference>
<dbReference type="RefSeq" id="WP_348710775.1">
    <property type="nucleotide sequence ID" value="NZ_CAXIXY010000003.1"/>
</dbReference>
<dbReference type="Pfam" id="PF06445">
    <property type="entry name" value="GyrI-like"/>
    <property type="match status" value="1"/>
</dbReference>
<dbReference type="SMART" id="SM00342">
    <property type="entry name" value="HTH_ARAC"/>
    <property type="match status" value="1"/>
</dbReference>
<name>A0ABM9NV56_9FLAO</name>
<dbReference type="InterPro" id="IPR020449">
    <property type="entry name" value="Tscrpt_reg_AraC-type_HTH"/>
</dbReference>
<dbReference type="EMBL" id="CAXIXY010000003">
    <property type="protein sequence ID" value="CAL2080310.1"/>
    <property type="molecule type" value="Genomic_DNA"/>
</dbReference>
<dbReference type="PANTHER" id="PTHR40055:SF1">
    <property type="entry name" value="TRANSCRIPTIONAL REGULATOR YGIV-RELATED"/>
    <property type="match status" value="1"/>
</dbReference>
<dbReference type="SMART" id="SM00871">
    <property type="entry name" value="AraC_E_bind"/>
    <property type="match status" value="1"/>
</dbReference>
<dbReference type="InterPro" id="IPR010499">
    <property type="entry name" value="AraC_E-bd"/>
</dbReference>
<dbReference type="PROSITE" id="PS00041">
    <property type="entry name" value="HTH_ARAC_FAMILY_1"/>
    <property type="match status" value="1"/>
</dbReference>
<dbReference type="InterPro" id="IPR009057">
    <property type="entry name" value="Homeodomain-like_sf"/>
</dbReference>
<dbReference type="SUPFAM" id="SSF55136">
    <property type="entry name" value="Probable bacterial effector-binding domain"/>
    <property type="match status" value="1"/>
</dbReference>
<comment type="caution">
    <text evidence="5">The sequence shown here is derived from an EMBL/GenBank/DDBJ whole genome shotgun (WGS) entry which is preliminary data.</text>
</comment>
<reference evidence="5 6" key="1">
    <citation type="submission" date="2024-05" db="EMBL/GenBank/DDBJ databases">
        <authorList>
            <person name="Duchaud E."/>
        </authorList>
    </citation>
    <scope>NUCLEOTIDE SEQUENCE [LARGE SCALE GENOMIC DNA]</scope>
    <source>
        <strain evidence="5">Ena-SAMPLE-TAB-13-05-2024-13:56:06:370-140302</strain>
    </source>
</reference>
<keyword evidence="2" id="KW-0238">DNA-binding</keyword>
<evidence type="ECO:0000313" key="5">
    <source>
        <dbReference type="EMBL" id="CAL2080310.1"/>
    </source>
</evidence>
<dbReference type="InterPro" id="IPR050908">
    <property type="entry name" value="SmbC-like"/>
</dbReference>
<dbReference type="PROSITE" id="PS01124">
    <property type="entry name" value="HTH_ARAC_FAMILY_2"/>
    <property type="match status" value="1"/>
</dbReference>
<dbReference type="InterPro" id="IPR029442">
    <property type="entry name" value="GyrI-like"/>
</dbReference>
<evidence type="ECO:0000256" key="1">
    <source>
        <dbReference type="ARBA" id="ARBA00023015"/>
    </source>
</evidence>
<keyword evidence="6" id="KW-1185">Reference proteome</keyword>
<dbReference type="SUPFAM" id="SSF46689">
    <property type="entry name" value="Homeodomain-like"/>
    <property type="match status" value="1"/>
</dbReference>
<dbReference type="InterPro" id="IPR011256">
    <property type="entry name" value="Reg_factor_effector_dom_sf"/>
</dbReference>
<dbReference type="PANTHER" id="PTHR40055">
    <property type="entry name" value="TRANSCRIPTIONAL REGULATOR YGIV-RELATED"/>
    <property type="match status" value="1"/>
</dbReference>
<dbReference type="InterPro" id="IPR018062">
    <property type="entry name" value="HTH_AraC-typ_CS"/>
</dbReference>
<evidence type="ECO:0000256" key="3">
    <source>
        <dbReference type="ARBA" id="ARBA00023163"/>
    </source>
</evidence>
<dbReference type="Gene3D" id="3.20.80.10">
    <property type="entry name" value="Regulatory factor, effector binding domain"/>
    <property type="match status" value="1"/>
</dbReference>
<evidence type="ECO:0000256" key="2">
    <source>
        <dbReference type="ARBA" id="ARBA00023125"/>
    </source>
</evidence>
<protein>
    <submittedName>
        <fullName evidence="5">AraC family transcriptional regulator</fullName>
    </submittedName>
</protein>
<gene>
    <name evidence="5" type="ORF">T190607A01A_11008</name>
</gene>
<proteinExistence type="predicted"/>
<dbReference type="Pfam" id="PF12833">
    <property type="entry name" value="HTH_18"/>
    <property type="match status" value="1"/>
</dbReference>
<sequence length="287" mass="33802">MSNPTQIERYQKLLEFLDKQFKSSISSKDIEEVSFYSYRNINRIFYALQQETIGHYLKRIKLEKAAEYLKYSFDEVSDIAIAVGYADLPTFSKAFKNHFGCSPTHYRNLEILKEEILEETIKDSQGYNKLEFTIEELPAFKILYLQYKGNYDNIKAIEQTWEKLVRYALKKKLFKDDTIIVGEVLDDDEISESLKCRYNAGIIIESNADITTEGLFGTKEIEAQKYAKFIHIGSHESCFETYNSIYMHWMKDVKLEFEDKPTLEFYLNDEETTPKEKLITEIYIPVK</sequence>
<accession>A0ABM9NV56</accession>
<dbReference type="PRINTS" id="PR00032">
    <property type="entry name" value="HTHARAC"/>
</dbReference>
<evidence type="ECO:0000313" key="6">
    <source>
        <dbReference type="Proteomes" id="UP001497416"/>
    </source>
</evidence>
<dbReference type="InterPro" id="IPR018060">
    <property type="entry name" value="HTH_AraC"/>
</dbReference>
<evidence type="ECO:0000259" key="4">
    <source>
        <dbReference type="PROSITE" id="PS01124"/>
    </source>
</evidence>
<keyword evidence="1" id="KW-0805">Transcription regulation</keyword>
<keyword evidence="3" id="KW-0804">Transcription</keyword>
<dbReference type="Proteomes" id="UP001497416">
    <property type="component" value="Unassembled WGS sequence"/>
</dbReference>